<evidence type="ECO:0000256" key="3">
    <source>
        <dbReference type="ARBA" id="ARBA00004239"/>
    </source>
</evidence>
<keyword evidence="10 15" id="KW-0720">Serine protease</keyword>
<feature type="binding site" evidence="15">
    <location>
        <position position="605"/>
    </location>
    <ligand>
        <name>Ca(2+)</name>
        <dbReference type="ChEBI" id="CHEBI:29108"/>
    </ligand>
</feature>
<dbReference type="InterPro" id="IPR000209">
    <property type="entry name" value="Peptidase_S8/S53_dom"/>
</dbReference>
<keyword evidence="19" id="KW-1185">Reference proteome</keyword>
<keyword evidence="5" id="KW-0964">Secreted</keyword>
<feature type="chain" id="PRO_5034124983" description="tripeptidyl-peptidase II" evidence="16">
    <location>
        <begin position="22"/>
        <end position="646"/>
    </location>
</feature>
<evidence type="ECO:0000256" key="10">
    <source>
        <dbReference type="ARBA" id="ARBA00022825"/>
    </source>
</evidence>
<dbReference type="AlphaFoldDB" id="A0A8H5BMH3"/>
<feature type="signal peptide" evidence="16">
    <location>
        <begin position="1"/>
        <end position="21"/>
    </location>
</feature>
<evidence type="ECO:0000313" key="18">
    <source>
        <dbReference type="EMBL" id="KAF5325561.1"/>
    </source>
</evidence>
<comment type="function">
    <text evidence="2">Secreted tripeptidyl-peptidase which degrades proteins at acidic pHs and is involved in virulence.</text>
</comment>
<dbReference type="EC" id="3.4.14.10" evidence="4"/>
<dbReference type="GO" id="GO:0006508">
    <property type="term" value="P:proteolysis"/>
    <property type="evidence" value="ECO:0007669"/>
    <property type="project" value="UniProtKB-KW"/>
</dbReference>
<keyword evidence="7 15" id="KW-0479">Metal-binding</keyword>
<organism evidence="18 19">
    <name type="scientific">Psilocybe cf. subviscida</name>
    <dbReference type="NCBI Taxonomy" id="2480587"/>
    <lineage>
        <taxon>Eukaryota</taxon>
        <taxon>Fungi</taxon>
        <taxon>Dikarya</taxon>
        <taxon>Basidiomycota</taxon>
        <taxon>Agaricomycotina</taxon>
        <taxon>Agaricomycetes</taxon>
        <taxon>Agaricomycetidae</taxon>
        <taxon>Agaricales</taxon>
        <taxon>Agaricineae</taxon>
        <taxon>Strophariaceae</taxon>
        <taxon>Psilocybe</taxon>
    </lineage>
</organism>
<keyword evidence="12" id="KW-0843">Virulence</keyword>
<dbReference type="SMART" id="SM00944">
    <property type="entry name" value="Pro-kuma_activ"/>
    <property type="match status" value="1"/>
</dbReference>
<feature type="binding site" evidence="15">
    <location>
        <position position="623"/>
    </location>
    <ligand>
        <name>Ca(2+)</name>
        <dbReference type="ChEBI" id="CHEBI:29108"/>
    </ligand>
</feature>
<dbReference type="Pfam" id="PF09286">
    <property type="entry name" value="Pro-kuma_activ"/>
    <property type="match status" value="1"/>
</dbReference>
<dbReference type="PANTHER" id="PTHR14218:SF19">
    <property type="entry name" value="SERINE PROTEASE AORO, PUTATIVE (AFU_ORTHOLOGUE AFUA_6G10250)-RELATED"/>
    <property type="match status" value="1"/>
</dbReference>
<evidence type="ECO:0000259" key="17">
    <source>
        <dbReference type="PROSITE" id="PS51695"/>
    </source>
</evidence>
<evidence type="ECO:0000256" key="16">
    <source>
        <dbReference type="SAM" id="SignalP"/>
    </source>
</evidence>
<sequence>MRLSLVLHNLVALLCVGVVHAERTASRDDQTDYVVHDSRSNVPHGWTLTKRYGATEALPLRFGLRQPNMDKLDAMLMDVSDTSSPNYGQHWTAERVANTFAPSKETFDTVRGWLVDAGFQPVRLRVSPTKGWIQVNATVEEAEQLLQTKYHVYAHKTGERHVACNSYKLPEHIALHVEIVTPSIHFDAVLRKRDGSHLPAKSIGLPGVGLSPKTTGTISTLFNDLEACDQLITPICLRALYGLIYEPLAASKNSLGIVEYTPQAYLQSDLDMFNTNFSKALVGVSPQLVSVDGGIVQSIQTGFDLNSESNLDLQYALALVNPSGHKQNVTLYQVGDLPQGASFNNLLDALDGSYCTFQGGDDPENDGTYPDSDLPGGYDKNDCGIRKPANVISTSYAYNEADLSPFYTARQCAEYAKLGLMGVTMIFSSGDNGVAGNNDLCLNSDGSQSEDGRIFNPSFPGTCPYITAIGATQVNPGKNVTDRESACQQVIFSGGGFSNYFPIPEYQKKAVNEYFENHKPAYADSIYNATGASRAYPDISANGANYAAAVNGRFSRVFGTSASAPVVATILTLVNDARLAIGKKPIGFINPTIYSDLFSGAFHDITDGGNPGCNTEGFTAVPGWDPVTGLGTPDFPKLVARWLLLP</sequence>
<evidence type="ECO:0000256" key="7">
    <source>
        <dbReference type="ARBA" id="ARBA00022723"/>
    </source>
</evidence>
<comment type="caution">
    <text evidence="18">The sequence shown here is derived from an EMBL/GenBank/DDBJ whole genome shotgun (WGS) entry which is preliminary data.</text>
</comment>
<evidence type="ECO:0000256" key="8">
    <source>
        <dbReference type="ARBA" id="ARBA00022729"/>
    </source>
</evidence>
<feature type="active site" description="Charge relay system" evidence="15">
    <location>
        <position position="312"/>
    </location>
</feature>
<evidence type="ECO:0000256" key="11">
    <source>
        <dbReference type="ARBA" id="ARBA00022837"/>
    </source>
</evidence>
<evidence type="ECO:0000256" key="15">
    <source>
        <dbReference type="PROSITE-ProRule" id="PRU01032"/>
    </source>
</evidence>
<dbReference type="InterPro" id="IPR030400">
    <property type="entry name" value="Sedolisin_dom"/>
</dbReference>
<evidence type="ECO:0000256" key="13">
    <source>
        <dbReference type="ARBA" id="ARBA00023145"/>
    </source>
</evidence>
<dbReference type="PANTHER" id="PTHR14218">
    <property type="entry name" value="PROTEASE S8 TRIPEPTIDYL PEPTIDASE I CLN2"/>
    <property type="match status" value="1"/>
</dbReference>
<proteinExistence type="predicted"/>
<evidence type="ECO:0000256" key="2">
    <source>
        <dbReference type="ARBA" id="ARBA00002451"/>
    </source>
</evidence>
<dbReference type="GO" id="GO:0004252">
    <property type="term" value="F:serine-type endopeptidase activity"/>
    <property type="evidence" value="ECO:0007669"/>
    <property type="project" value="UniProtKB-UniRule"/>
</dbReference>
<dbReference type="InterPro" id="IPR036852">
    <property type="entry name" value="Peptidase_S8/S53_dom_sf"/>
</dbReference>
<keyword evidence="8 16" id="KW-0732">Signal</keyword>
<reference evidence="18 19" key="1">
    <citation type="journal article" date="2020" name="ISME J.">
        <title>Uncovering the hidden diversity of litter-decomposition mechanisms in mushroom-forming fungi.</title>
        <authorList>
            <person name="Floudas D."/>
            <person name="Bentzer J."/>
            <person name="Ahren D."/>
            <person name="Johansson T."/>
            <person name="Persson P."/>
            <person name="Tunlid A."/>
        </authorList>
    </citation>
    <scope>NUCLEOTIDE SEQUENCE [LARGE SCALE GENOMIC DNA]</scope>
    <source>
        <strain evidence="18 19">CBS 101986</strain>
    </source>
</reference>
<dbReference type="GO" id="GO:0008240">
    <property type="term" value="F:tripeptidyl-peptidase activity"/>
    <property type="evidence" value="ECO:0007669"/>
    <property type="project" value="UniProtKB-EC"/>
</dbReference>
<keyword evidence="11 15" id="KW-0106">Calcium</keyword>
<evidence type="ECO:0000256" key="12">
    <source>
        <dbReference type="ARBA" id="ARBA00023026"/>
    </source>
</evidence>
<dbReference type="EMBL" id="JAACJJ010000015">
    <property type="protein sequence ID" value="KAF5325561.1"/>
    <property type="molecule type" value="Genomic_DNA"/>
</dbReference>
<dbReference type="Proteomes" id="UP000567179">
    <property type="component" value="Unassembled WGS sequence"/>
</dbReference>
<feature type="active site" description="Charge relay system" evidence="15">
    <location>
        <position position="308"/>
    </location>
</feature>
<keyword evidence="14" id="KW-0325">Glycoprotein</keyword>
<evidence type="ECO:0000256" key="6">
    <source>
        <dbReference type="ARBA" id="ARBA00022670"/>
    </source>
</evidence>
<dbReference type="Gene3D" id="3.40.50.200">
    <property type="entry name" value="Peptidase S8/S53 domain"/>
    <property type="match status" value="1"/>
</dbReference>
<dbReference type="SUPFAM" id="SSF54897">
    <property type="entry name" value="Protease propeptides/inhibitors"/>
    <property type="match status" value="1"/>
</dbReference>
<gene>
    <name evidence="18" type="ORF">D9619_009539</name>
</gene>
<feature type="active site" description="Charge relay system" evidence="15">
    <location>
        <position position="561"/>
    </location>
</feature>
<keyword evidence="13" id="KW-0865">Zymogen</keyword>
<keyword evidence="9 15" id="KW-0378">Hydrolase</keyword>
<dbReference type="CDD" id="cd04056">
    <property type="entry name" value="Peptidases_S53"/>
    <property type="match status" value="1"/>
</dbReference>
<name>A0A8H5BMH3_9AGAR</name>
<dbReference type="FunFam" id="3.40.50.200:FF:000015">
    <property type="entry name" value="Tripeptidyl peptidase A"/>
    <property type="match status" value="1"/>
</dbReference>
<evidence type="ECO:0000256" key="4">
    <source>
        <dbReference type="ARBA" id="ARBA00012462"/>
    </source>
</evidence>
<dbReference type="OrthoDB" id="409122at2759"/>
<feature type="binding site" evidence="15">
    <location>
        <position position="604"/>
    </location>
    <ligand>
        <name>Ca(2+)</name>
        <dbReference type="ChEBI" id="CHEBI:29108"/>
    </ligand>
</feature>
<evidence type="ECO:0000256" key="14">
    <source>
        <dbReference type="ARBA" id="ARBA00023180"/>
    </source>
</evidence>
<comment type="cofactor">
    <cofactor evidence="15">
        <name>Ca(2+)</name>
        <dbReference type="ChEBI" id="CHEBI:29108"/>
    </cofactor>
    <text evidence="15">Binds 1 Ca(2+) ion per subunit.</text>
</comment>
<evidence type="ECO:0000256" key="1">
    <source>
        <dbReference type="ARBA" id="ARBA00001910"/>
    </source>
</evidence>
<keyword evidence="6 15" id="KW-0645">Protease</keyword>
<evidence type="ECO:0000256" key="9">
    <source>
        <dbReference type="ARBA" id="ARBA00022801"/>
    </source>
</evidence>
<dbReference type="InterPro" id="IPR050819">
    <property type="entry name" value="Tripeptidyl-peptidase_I"/>
</dbReference>
<comment type="subcellular location">
    <subcellularLocation>
        <location evidence="3">Secreted</location>
        <location evidence="3">Extracellular space</location>
    </subcellularLocation>
</comment>
<dbReference type="GO" id="GO:0005576">
    <property type="term" value="C:extracellular region"/>
    <property type="evidence" value="ECO:0007669"/>
    <property type="project" value="UniProtKB-SubCell"/>
</dbReference>
<dbReference type="GO" id="GO:0046872">
    <property type="term" value="F:metal ion binding"/>
    <property type="evidence" value="ECO:0007669"/>
    <property type="project" value="UniProtKB-UniRule"/>
</dbReference>
<comment type="catalytic activity">
    <reaction evidence="1">
        <text>Release of an N-terminal tripeptide from a polypeptide.</text>
        <dbReference type="EC" id="3.4.14.10"/>
    </reaction>
</comment>
<dbReference type="SUPFAM" id="SSF52743">
    <property type="entry name" value="Subtilisin-like"/>
    <property type="match status" value="1"/>
</dbReference>
<accession>A0A8H5BMH3</accession>
<dbReference type="CDD" id="cd11377">
    <property type="entry name" value="Pro-peptidase_S53"/>
    <property type="match status" value="1"/>
</dbReference>
<evidence type="ECO:0000313" key="19">
    <source>
        <dbReference type="Proteomes" id="UP000567179"/>
    </source>
</evidence>
<feature type="domain" description="Peptidase S53" evidence="17">
    <location>
        <begin position="231"/>
        <end position="645"/>
    </location>
</feature>
<dbReference type="InterPro" id="IPR015366">
    <property type="entry name" value="S53_propep"/>
</dbReference>
<evidence type="ECO:0000256" key="5">
    <source>
        <dbReference type="ARBA" id="ARBA00022525"/>
    </source>
</evidence>
<dbReference type="Pfam" id="PF00082">
    <property type="entry name" value="Peptidase_S8"/>
    <property type="match status" value="1"/>
</dbReference>
<protein>
    <recommendedName>
        <fullName evidence="4">tripeptidyl-peptidase II</fullName>
        <ecNumber evidence="4">3.4.14.10</ecNumber>
    </recommendedName>
</protein>
<dbReference type="PROSITE" id="PS51695">
    <property type="entry name" value="SEDOLISIN"/>
    <property type="match status" value="1"/>
</dbReference>
<feature type="binding site" evidence="15">
    <location>
        <position position="625"/>
    </location>
    <ligand>
        <name>Ca(2+)</name>
        <dbReference type="ChEBI" id="CHEBI:29108"/>
    </ligand>
</feature>